<accession>A0A432MMM8</accession>
<dbReference type="InterPro" id="IPR000396">
    <property type="entry name" value="Pdiesterase2"/>
</dbReference>
<dbReference type="OrthoDB" id="9800940at2"/>
<dbReference type="Proteomes" id="UP000280296">
    <property type="component" value="Unassembled WGS sequence"/>
</dbReference>
<dbReference type="SUPFAM" id="SSF56281">
    <property type="entry name" value="Metallo-hydrolase/oxidoreductase"/>
    <property type="match status" value="1"/>
</dbReference>
<dbReference type="GO" id="GO:0006198">
    <property type="term" value="P:cAMP catabolic process"/>
    <property type="evidence" value="ECO:0007669"/>
    <property type="project" value="InterPro"/>
</dbReference>
<dbReference type="GO" id="GO:0004115">
    <property type="term" value="F:3',5'-cyclic-AMP phosphodiesterase activity"/>
    <property type="evidence" value="ECO:0007669"/>
    <property type="project" value="InterPro"/>
</dbReference>
<organism evidence="2 3">
    <name type="scientific">Tautonia sociabilis</name>
    <dbReference type="NCBI Taxonomy" id="2080755"/>
    <lineage>
        <taxon>Bacteria</taxon>
        <taxon>Pseudomonadati</taxon>
        <taxon>Planctomycetota</taxon>
        <taxon>Planctomycetia</taxon>
        <taxon>Isosphaerales</taxon>
        <taxon>Isosphaeraceae</taxon>
        <taxon>Tautonia</taxon>
    </lineage>
</organism>
<dbReference type="AlphaFoldDB" id="A0A432MMM8"/>
<dbReference type="EMBL" id="RYZH01000011">
    <property type="protein sequence ID" value="RUL88355.1"/>
    <property type="molecule type" value="Genomic_DNA"/>
</dbReference>
<name>A0A432MMM8_9BACT</name>
<keyword evidence="3" id="KW-1185">Reference proteome</keyword>
<reference evidence="2 3" key="2">
    <citation type="submission" date="2019-01" db="EMBL/GenBank/DDBJ databases">
        <title>Tautonia sociabilis, a novel thermotolerant planctomycete of Isosphaeraceae family, isolated from a 4000 m deep subterranean habitat.</title>
        <authorList>
            <person name="Kovaleva O.L."/>
            <person name="Elcheninov A.G."/>
            <person name="Van Heerden E."/>
            <person name="Toshchakov S.V."/>
            <person name="Novikov A."/>
            <person name="Bonch-Osmolovskaya E.A."/>
            <person name="Kublanov I.V."/>
        </authorList>
    </citation>
    <scope>NUCLEOTIDE SEQUENCE [LARGE SCALE GENOMIC DNA]</scope>
    <source>
        <strain evidence="2 3">GM2012</strain>
    </source>
</reference>
<dbReference type="PANTHER" id="PTHR28283">
    <property type="entry name" value="3',5'-CYCLIC-NUCLEOTIDE PHOSPHODIESTERASE 1"/>
    <property type="match status" value="1"/>
</dbReference>
<dbReference type="Pfam" id="PF12706">
    <property type="entry name" value="Lactamase_B_2"/>
    <property type="match status" value="1"/>
</dbReference>
<dbReference type="GO" id="GO:1902660">
    <property type="term" value="P:negative regulation of glucose mediated signaling pathway"/>
    <property type="evidence" value="ECO:0007669"/>
    <property type="project" value="TreeGrafter"/>
</dbReference>
<gene>
    <name evidence="2" type="ORF">TsocGM_07470</name>
</gene>
<dbReference type="Gene3D" id="3.60.15.10">
    <property type="entry name" value="Ribonuclease Z/Hydroxyacylglutathione hydrolase-like"/>
    <property type="match status" value="1"/>
</dbReference>
<dbReference type="InterPro" id="IPR001279">
    <property type="entry name" value="Metallo-B-lactamas"/>
</dbReference>
<feature type="domain" description="Metallo-beta-lactamase" evidence="1">
    <location>
        <begin position="20"/>
        <end position="194"/>
    </location>
</feature>
<sequence length="262" mass="29035">MKITLVPSTVSGVVGDPLQFGTSYVVNESLAIDAGTLGFYRGPAEQSKIKHVLISHSHADHIASLPIFVENVFEAKSDCVRIYGNSDVIECLRSDVFNDRVWPDFEKLSEGPMKQTPLVKFIEIEAGQTLHFDGVEVRTVAVDHLVPTLGFILKEGDTHVVIPSDTGPTQRIWDLVNELPGVSAVFLEVCFPDHMSALADSSRHLVPATFKQEVLKVNSQGVKCPFYAVHIKARYRDQVLQELEAHEIPGLRIARFGVPYVF</sequence>
<dbReference type="InterPro" id="IPR036866">
    <property type="entry name" value="RibonucZ/Hydroxyglut_hydro"/>
</dbReference>
<protein>
    <submittedName>
        <fullName evidence="2">MBL fold metallo-hydrolase</fullName>
    </submittedName>
</protein>
<evidence type="ECO:0000313" key="3">
    <source>
        <dbReference type="Proteomes" id="UP000280296"/>
    </source>
</evidence>
<dbReference type="GO" id="GO:0047555">
    <property type="term" value="F:3',5'-cyclic-GMP phosphodiesterase activity"/>
    <property type="evidence" value="ECO:0007669"/>
    <property type="project" value="TreeGrafter"/>
</dbReference>
<evidence type="ECO:0000259" key="1">
    <source>
        <dbReference type="SMART" id="SM00849"/>
    </source>
</evidence>
<reference evidence="2 3" key="1">
    <citation type="submission" date="2018-12" db="EMBL/GenBank/DDBJ databases">
        <authorList>
            <person name="Toschakov S.V."/>
        </authorList>
    </citation>
    <scope>NUCLEOTIDE SEQUENCE [LARGE SCALE GENOMIC DNA]</scope>
    <source>
        <strain evidence="2 3">GM2012</strain>
    </source>
</reference>
<keyword evidence="2" id="KW-0378">Hydrolase</keyword>
<dbReference type="SMART" id="SM00849">
    <property type="entry name" value="Lactamase_B"/>
    <property type="match status" value="1"/>
</dbReference>
<dbReference type="PANTHER" id="PTHR28283:SF1">
    <property type="entry name" value="3',5'-CYCLIC-NUCLEOTIDE PHOSPHODIESTERASE 1"/>
    <property type="match status" value="1"/>
</dbReference>
<comment type="caution">
    <text evidence="2">The sequence shown here is derived from an EMBL/GenBank/DDBJ whole genome shotgun (WGS) entry which is preliminary data.</text>
</comment>
<evidence type="ECO:0000313" key="2">
    <source>
        <dbReference type="EMBL" id="RUL88355.1"/>
    </source>
</evidence>
<proteinExistence type="predicted"/>
<dbReference type="RefSeq" id="WP_126724682.1">
    <property type="nucleotide sequence ID" value="NZ_RYZH01000011.1"/>
</dbReference>
<dbReference type="PRINTS" id="PR00388">
    <property type="entry name" value="PDIESTERASE2"/>
</dbReference>